<reference evidence="9" key="3">
    <citation type="submission" date="2015-06" db="UniProtKB">
        <authorList>
            <consortium name="EnsemblProtists"/>
        </authorList>
    </citation>
    <scope>IDENTIFICATION</scope>
</reference>
<proteinExistence type="inferred from homology"/>
<accession>L1K0T7</accession>
<dbReference type="InterPro" id="IPR049946">
    <property type="entry name" value="RIBOSOMAL_L20_CS"/>
</dbReference>
<keyword evidence="3 7" id="KW-0694">RNA-binding</keyword>
<dbReference type="GO" id="GO:0006412">
    <property type="term" value="P:translation"/>
    <property type="evidence" value="ECO:0007669"/>
    <property type="project" value="InterPro"/>
</dbReference>
<dbReference type="EnsemblProtists" id="EKX54169">
    <property type="protein sequence ID" value="EKX54169"/>
    <property type="gene ID" value="GUITHDRAFT_100418"/>
</dbReference>
<evidence type="ECO:0000256" key="7">
    <source>
        <dbReference type="RuleBase" id="RU004311"/>
    </source>
</evidence>
<dbReference type="EMBL" id="JH992968">
    <property type="protein sequence ID" value="EKX54169.1"/>
    <property type="molecule type" value="Genomic_DNA"/>
</dbReference>
<dbReference type="PRINTS" id="PR00062">
    <property type="entry name" value="RIBOSOMALL20"/>
</dbReference>
<name>L1K0T7_GUITC</name>
<reference evidence="8 10" key="1">
    <citation type="journal article" date="2012" name="Nature">
        <title>Algal genomes reveal evolutionary mosaicism and the fate of nucleomorphs.</title>
        <authorList>
            <consortium name="DOE Joint Genome Institute"/>
            <person name="Curtis B.A."/>
            <person name="Tanifuji G."/>
            <person name="Burki F."/>
            <person name="Gruber A."/>
            <person name="Irimia M."/>
            <person name="Maruyama S."/>
            <person name="Arias M.C."/>
            <person name="Ball S.G."/>
            <person name="Gile G.H."/>
            <person name="Hirakawa Y."/>
            <person name="Hopkins J.F."/>
            <person name="Kuo A."/>
            <person name="Rensing S.A."/>
            <person name="Schmutz J."/>
            <person name="Symeonidi A."/>
            <person name="Elias M."/>
            <person name="Eveleigh R.J."/>
            <person name="Herman E.K."/>
            <person name="Klute M.J."/>
            <person name="Nakayama T."/>
            <person name="Obornik M."/>
            <person name="Reyes-Prieto A."/>
            <person name="Armbrust E.V."/>
            <person name="Aves S.J."/>
            <person name="Beiko R.G."/>
            <person name="Coutinho P."/>
            <person name="Dacks J.B."/>
            <person name="Durnford D.G."/>
            <person name="Fast N.M."/>
            <person name="Green B.R."/>
            <person name="Grisdale C.J."/>
            <person name="Hempel F."/>
            <person name="Henrissat B."/>
            <person name="Hoppner M.P."/>
            <person name="Ishida K."/>
            <person name="Kim E."/>
            <person name="Koreny L."/>
            <person name="Kroth P.G."/>
            <person name="Liu Y."/>
            <person name="Malik S.B."/>
            <person name="Maier U.G."/>
            <person name="McRose D."/>
            <person name="Mock T."/>
            <person name="Neilson J.A."/>
            <person name="Onodera N.T."/>
            <person name="Poole A.M."/>
            <person name="Pritham E.J."/>
            <person name="Richards T.A."/>
            <person name="Rocap G."/>
            <person name="Roy S.W."/>
            <person name="Sarai C."/>
            <person name="Schaack S."/>
            <person name="Shirato S."/>
            <person name="Slamovits C.H."/>
            <person name="Spencer D.F."/>
            <person name="Suzuki S."/>
            <person name="Worden A.Z."/>
            <person name="Zauner S."/>
            <person name="Barry K."/>
            <person name="Bell C."/>
            <person name="Bharti A.K."/>
            <person name="Crow J.A."/>
            <person name="Grimwood J."/>
            <person name="Kramer R."/>
            <person name="Lindquist E."/>
            <person name="Lucas S."/>
            <person name="Salamov A."/>
            <person name="McFadden G.I."/>
            <person name="Lane C.E."/>
            <person name="Keeling P.J."/>
            <person name="Gray M.W."/>
            <person name="Grigoriev I.V."/>
            <person name="Archibald J.M."/>
        </authorList>
    </citation>
    <scope>NUCLEOTIDE SEQUENCE</scope>
    <source>
        <strain evidence="8 10">CCMP2712</strain>
    </source>
</reference>
<evidence type="ECO:0000256" key="3">
    <source>
        <dbReference type="ARBA" id="ARBA00022884"/>
    </source>
</evidence>
<dbReference type="Gene3D" id="6.10.160.10">
    <property type="match status" value="1"/>
</dbReference>
<sequence length="121" mass="13973">MFRVFALAKGMRGKSKNCFKVAIGQVQEALEHQYVHRKLIKRDTRSLWIQRINAASREHGMKYAEFIHGMKLANVLSDLAITEPAAFRLVAETAKQSLIEKYAAAREQVMREREAQKEQKK</sequence>
<comment type="similarity">
    <text evidence="1 6">Belongs to the bacterial ribosomal protein bL20 family.</text>
</comment>
<comment type="function">
    <text evidence="7">Binds directly to 23S ribosomal RNA and is necessary for the in vitro assembly process of the 50S ribosomal subunit. It is not involved in the protein synthesizing functions of that subunit.</text>
</comment>
<dbReference type="eggNOG" id="KOG4707">
    <property type="taxonomic scope" value="Eukaryota"/>
</dbReference>
<dbReference type="PaxDb" id="55529-EKX54169"/>
<dbReference type="GO" id="GO:0003735">
    <property type="term" value="F:structural constituent of ribosome"/>
    <property type="evidence" value="ECO:0007669"/>
    <property type="project" value="InterPro"/>
</dbReference>
<dbReference type="NCBIfam" id="TIGR01032">
    <property type="entry name" value="rplT_bact"/>
    <property type="match status" value="1"/>
</dbReference>
<dbReference type="GeneID" id="17310612"/>
<dbReference type="InterPro" id="IPR005813">
    <property type="entry name" value="Ribosomal_bL20"/>
</dbReference>
<evidence type="ECO:0000256" key="5">
    <source>
        <dbReference type="ARBA" id="ARBA00023274"/>
    </source>
</evidence>
<dbReference type="CDD" id="cd07026">
    <property type="entry name" value="Ribosomal_L20"/>
    <property type="match status" value="1"/>
</dbReference>
<dbReference type="GO" id="GO:1990904">
    <property type="term" value="C:ribonucleoprotein complex"/>
    <property type="evidence" value="ECO:0007669"/>
    <property type="project" value="UniProtKB-KW"/>
</dbReference>
<dbReference type="KEGG" id="gtt:GUITHDRAFT_100418"/>
<evidence type="ECO:0000256" key="4">
    <source>
        <dbReference type="ARBA" id="ARBA00022980"/>
    </source>
</evidence>
<dbReference type="HOGENOM" id="CLU_123265_1_0_1"/>
<keyword evidence="4 6" id="KW-0689">Ribosomal protein</keyword>
<dbReference type="GO" id="GO:0019843">
    <property type="term" value="F:rRNA binding"/>
    <property type="evidence" value="ECO:0007669"/>
    <property type="project" value="UniProtKB-KW"/>
</dbReference>
<evidence type="ECO:0000313" key="10">
    <source>
        <dbReference type="Proteomes" id="UP000011087"/>
    </source>
</evidence>
<keyword evidence="10" id="KW-1185">Reference proteome</keyword>
<keyword evidence="5 6" id="KW-0687">Ribonucleoprotein</keyword>
<dbReference type="InterPro" id="IPR035566">
    <property type="entry name" value="Ribosomal_protein_bL20_C"/>
</dbReference>
<dbReference type="PROSITE" id="PS00937">
    <property type="entry name" value="RIBOSOMAL_L20"/>
    <property type="match status" value="1"/>
</dbReference>
<dbReference type="PANTHER" id="PTHR10986">
    <property type="entry name" value="39S RIBOSOMAL PROTEIN L20"/>
    <property type="match status" value="1"/>
</dbReference>
<keyword evidence="2 7" id="KW-0699">rRNA-binding</keyword>
<evidence type="ECO:0000256" key="2">
    <source>
        <dbReference type="ARBA" id="ARBA00022730"/>
    </source>
</evidence>
<reference evidence="10" key="2">
    <citation type="submission" date="2012-11" db="EMBL/GenBank/DDBJ databases">
        <authorList>
            <person name="Kuo A."/>
            <person name="Curtis B.A."/>
            <person name="Tanifuji G."/>
            <person name="Burki F."/>
            <person name="Gruber A."/>
            <person name="Irimia M."/>
            <person name="Maruyama S."/>
            <person name="Arias M.C."/>
            <person name="Ball S.G."/>
            <person name="Gile G.H."/>
            <person name="Hirakawa Y."/>
            <person name="Hopkins J.F."/>
            <person name="Rensing S.A."/>
            <person name="Schmutz J."/>
            <person name="Symeonidi A."/>
            <person name="Elias M."/>
            <person name="Eveleigh R.J."/>
            <person name="Herman E.K."/>
            <person name="Klute M.J."/>
            <person name="Nakayama T."/>
            <person name="Obornik M."/>
            <person name="Reyes-Prieto A."/>
            <person name="Armbrust E.V."/>
            <person name="Aves S.J."/>
            <person name="Beiko R.G."/>
            <person name="Coutinho P."/>
            <person name="Dacks J.B."/>
            <person name="Durnford D.G."/>
            <person name="Fast N.M."/>
            <person name="Green B.R."/>
            <person name="Grisdale C."/>
            <person name="Hempe F."/>
            <person name="Henrissat B."/>
            <person name="Hoppner M.P."/>
            <person name="Ishida K.-I."/>
            <person name="Kim E."/>
            <person name="Koreny L."/>
            <person name="Kroth P.G."/>
            <person name="Liu Y."/>
            <person name="Malik S.-B."/>
            <person name="Maier U.G."/>
            <person name="McRose D."/>
            <person name="Mock T."/>
            <person name="Neilson J.A."/>
            <person name="Onodera N.T."/>
            <person name="Poole A.M."/>
            <person name="Pritham E.J."/>
            <person name="Richards T.A."/>
            <person name="Rocap G."/>
            <person name="Roy S.W."/>
            <person name="Sarai C."/>
            <person name="Schaack S."/>
            <person name="Shirato S."/>
            <person name="Slamovits C.H."/>
            <person name="Spencer D.F."/>
            <person name="Suzuki S."/>
            <person name="Worden A.Z."/>
            <person name="Zauner S."/>
            <person name="Barry K."/>
            <person name="Bell C."/>
            <person name="Bharti A.K."/>
            <person name="Crow J.A."/>
            <person name="Grimwood J."/>
            <person name="Kramer R."/>
            <person name="Lindquist E."/>
            <person name="Lucas S."/>
            <person name="Salamov A."/>
            <person name="McFadden G.I."/>
            <person name="Lane C.E."/>
            <person name="Keeling P.J."/>
            <person name="Gray M.W."/>
            <person name="Grigoriev I.V."/>
            <person name="Archibald J.M."/>
        </authorList>
    </citation>
    <scope>NUCLEOTIDE SEQUENCE</scope>
    <source>
        <strain evidence="10">CCMP2712</strain>
    </source>
</reference>
<dbReference type="Gene3D" id="1.10.1900.20">
    <property type="entry name" value="Ribosomal protein L20"/>
    <property type="match status" value="1"/>
</dbReference>
<evidence type="ECO:0000313" key="8">
    <source>
        <dbReference type="EMBL" id="EKX54169.1"/>
    </source>
</evidence>
<dbReference type="OMA" id="GRRKNVW"/>
<organism evidence="8">
    <name type="scientific">Guillardia theta (strain CCMP2712)</name>
    <name type="common">Cryptophyte</name>
    <dbReference type="NCBI Taxonomy" id="905079"/>
    <lineage>
        <taxon>Eukaryota</taxon>
        <taxon>Cryptophyceae</taxon>
        <taxon>Pyrenomonadales</taxon>
        <taxon>Geminigeraceae</taxon>
        <taxon>Guillardia</taxon>
    </lineage>
</organism>
<evidence type="ECO:0000256" key="1">
    <source>
        <dbReference type="ARBA" id="ARBA00007698"/>
    </source>
</evidence>
<dbReference type="AlphaFoldDB" id="L1K0T7"/>
<dbReference type="GO" id="GO:0005840">
    <property type="term" value="C:ribosome"/>
    <property type="evidence" value="ECO:0007669"/>
    <property type="project" value="UniProtKB-KW"/>
</dbReference>
<dbReference type="Proteomes" id="UP000011087">
    <property type="component" value="Unassembled WGS sequence"/>
</dbReference>
<evidence type="ECO:0000256" key="6">
    <source>
        <dbReference type="RuleBase" id="RU000561"/>
    </source>
</evidence>
<protein>
    <recommendedName>
        <fullName evidence="7">50S ribosomal protein L20</fullName>
    </recommendedName>
</protein>
<dbReference type="SUPFAM" id="SSF74731">
    <property type="entry name" value="Ribosomal protein L20"/>
    <property type="match status" value="1"/>
</dbReference>
<gene>
    <name evidence="8" type="ORF">GUITHDRAFT_100418</name>
</gene>
<dbReference type="OrthoDB" id="10251781at2759"/>
<evidence type="ECO:0000313" key="9">
    <source>
        <dbReference type="EnsemblProtists" id="EKX54169"/>
    </source>
</evidence>
<dbReference type="RefSeq" id="XP_005841149.1">
    <property type="nucleotide sequence ID" value="XM_005841092.1"/>
</dbReference>
<dbReference type="FunFam" id="1.10.1900.20:FF:000001">
    <property type="entry name" value="50S ribosomal protein L20"/>
    <property type="match status" value="1"/>
</dbReference>
<dbReference type="Pfam" id="PF00453">
    <property type="entry name" value="Ribosomal_L20"/>
    <property type="match status" value="1"/>
</dbReference>
<dbReference type="STRING" id="905079.L1K0T7"/>